<evidence type="ECO:0000313" key="2">
    <source>
        <dbReference type="Proteomes" id="UP000024332"/>
    </source>
</evidence>
<dbReference type="RefSeq" id="WP_048100585.1">
    <property type="nucleotide sequence ID" value="NZ_JFZT01000061.1"/>
</dbReference>
<dbReference type="EMBL" id="JFZT01000061">
    <property type="protein sequence ID" value="EZQ01841.1"/>
    <property type="molecule type" value="Genomic_DNA"/>
</dbReference>
<dbReference type="STRING" id="1160895.CM19_12065"/>
<keyword evidence="2" id="KW-1185">Reference proteome</keyword>
<dbReference type="Proteomes" id="UP000024332">
    <property type="component" value="Unassembled WGS sequence"/>
</dbReference>
<gene>
    <name evidence="1" type="ORF">CM19_12065</name>
</gene>
<accession>A0A031LJZ5</accession>
<comment type="caution">
    <text evidence="1">The sequence shown here is derived from an EMBL/GenBank/DDBJ whole genome shotgun (WGS) entry which is preliminary data.</text>
</comment>
<dbReference type="OrthoDB" id="34583at2157"/>
<name>A0A031LJZ5_9CREN</name>
<evidence type="ECO:0000313" key="1">
    <source>
        <dbReference type="EMBL" id="EZQ01841.1"/>
    </source>
</evidence>
<proteinExistence type="predicted"/>
<protein>
    <submittedName>
        <fullName evidence="1">Uncharacterized protein</fullName>
    </submittedName>
</protein>
<dbReference type="AlphaFoldDB" id="A0A031LJZ5"/>
<organism evidence="1 2">
    <name type="scientific">Candidatus Acidianus copahuensis</name>
    <dbReference type="NCBI Taxonomy" id="1160895"/>
    <lineage>
        <taxon>Archaea</taxon>
        <taxon>Thermoproteota</taxon>
        <taxon>Thermoprotei</taxon>
        <taxon>Sulfolobales</taxon>
        <taxon>Sulfolobaceae</taxon>
        <taxon>Acidianus</taxon>
    </lineage>
</organism>
<reference evidence="1 2" key="1">
    <citation type="submission" date="2014-03" db="EMBL/GenBank/DDBJ databases">
        <title>Draft genome sequence of the novel thermoacidophilic archaea Acidianus copahuensis ALE1 strain, isolated from Copahue volcanic area in Neuquen Argentina.</title>
        <authorList>
            <person name="Urbieta M.S."/>
            <person name="Rascovan N."/>
            <person name="Castro C."/>
            <person name="Revale S."/>
            <person name="Giaveno M.A."/>
            <person name="Vazquez M.P."/>
            <person name="Donati E.R."/>
        </authorList>
    </citation>
    <scope>NUCLEOTIDE SEQUENCE [LARGE SCALE GENOMIC DNA]</scope>
    <source>
        <strain evidence="1 2">ALE1</strain>
    </source>
</reference>
<sequence length="173" mass="20221">MISKEGEVTFNGVKPAIAQGELYISPFINDKIYIYIDGRDIFLEFTYSEFLRMMHSIKLQQLKILKKETRYTELGIVTDTLFEGSIKIVTLLDWGVQNVLVTIDEQKPVIEYGPYCDYENCSYFALALQRGELLYYKVRINENEMDSTLYSSTPLNLVNELIFYALYQKLKLF</sequence>